<dbReference type="PROSITE" id="PS51257">
    <property type="entry name" value="PROKAR_LIPOPROTEIN"/>
    <property type="match status" value="1"/>
</dbReference>
<feature type="compositionally biased region" description="Low complexity" evidence="1">
    <location>
        <begin position="140"/>
        <end position="161"/>
    </location>
</feature>
<gene>
    <name evidence="3" type="ORF">HNP33_004169</name>
</gene>
<sequence length="161" mass="16723">MKKFLVGVTCAGLALSGCSTASKDIAASYVSPMQYNTYDCDQITAENARLAGKVTQLGGRLDEAASNDKAITGVGIVLFWPALFALGGTKQQEAEYAKLKGEHDALQQAAIQKKCNLGTPTLEAKKPVEATVSKVAEAQPTPTVTSPAPAEAAPAPETAKQ</sequence>
<proteinExistence type="predicted"/>
<feature type="chain" id="PRO_5047484277" evidence="2">
    <location>
        <begin position="22"/>
        <end position="161"/>
    </location>
</feature>
<accession>A0ABR6RLJ1</accession>
<feature type="region of interest" description="Disordered" evidence="1">
    <location>
        <begin position="133"/>
        <end position="161"/>
    </location>
</feature>
<evidence type="ECO:0000256" key="1">
    <source>
        <dbReference type="SAM" id="MobiDB-lite"/>
    </source>
</evidence>
<protein>
    <submittedName>
        <fullName evidence="3">Outer membrane murein-binding lipoprotein Lpp</fullName>
    </submittedName>
</protein>
<evidence type="ECO:0000313" key="4">
    <source>
        <dbReference type="Proteomes" id="UP000562492"/>
    </source>
</evidence>
<comment type="caution">
    <text evidence="3">The sequence shown here is derived from an EMBL/GenBank/DDBJ whole genome shotgun (WGS) entry which is preliminary data.</text>
</comment>
<keyword evidence="2" id="KW-0732">Signal</keyword>
<dbReference type="EMBL" id="JACHKZ010000051">
    <property type="protein sequence ID" value="MBB6580043.1"/>
    <property type="molecule type" value="Genomic_DNA"/>
</dbReference>
<feature type="signal peptide" evidence="2">
    <location>
        <begin position="1"/>
        <end position="21"/>
    </location>
</feature>
<dbReference type="Proteomes" id="UP000562492">
    <property type="component" value="Unassembled WGS sequence"/>
</dbReference>
<organism evidence="3 4">
    <name type="scientific">Comamonas odontotermitis</name>
    <dbReference type="NCBI Taxonomy" id="379895"/>
    <lineage>
        <taxon>Bacteria</taxon>
        <taxon>Pseudomonadati</taxon>
        <taxon>Pseudomonadota</taxon>
        <taxon>Betaproteobacteria</taxon>
        <taxon>Burkholderiales</taxon>
        <taxon>Comamonadaceae</taxon>
        <taxon>Comamonas</taxon>
    </lineage>
</organism>
<keyword evidence="4" id="KW-1185">Reference proteome</keyword>
<dbReference type="RefSeq" id="WP_221452158.1">
    <property type="nucleotide sequence ID" value="NZ_JACHKZ010000051.1"/>
</dbReference>
<reference evidence="3 4" key="1">
    <citation type="submission" date="2020-08" db="EMBL/GenBank/DDBJ databases">
        <title>Functional genomics of gut bacteria from endangered species of beetles.</title>
        <authorList>
            <person name="Carlos-Shanley C."/>
        </authorList>
    </citation>
    <scope>NUCLEOTIDE SEQUENCE [LARGE SCALE GENOMIC DNA]</scope>
    <source>
        <strain evidence="3 4">S00124</strain>
    </source>
</reference>
<keyword evidence="3" id="KW-0449">Lipoprotein</keyword>
<evidence type="ECO:0000256" key="2">
    <source>
        <dbReference type="SAM" id="SignalP"/>
    </source>
</evidence>
<evidence type="ECO:0000313" key="3">
    <source>
        <dbReference type="EMBL" id="MBB6580043.1"/>
    </source>
</evidence>
<name>A0ABR6RLJ1_9BURK</name>